<dbReference type="Pfam" id="PF08398">
    <property type="entry name" value="Phospholip_A2_4"/>
    <property type="match status" value="1"/>
</dbReference>
<feature type="domain" description="Phospholipase A2-like" evidence="2">
    <location>
        <begin position="216"/>
        <end position="292"/>
    </location>
</feature>
<protein>
    <recommendedName>
        <fullName evidence="2">Phospholipase A2-like domain-containing protein</fullName>
    </recommendedName>
</protein>
<dbReference type="InterPro" id="IPR013607">
    <property type="entry name" value="Phospholipase_A2-like"/>
</dbReference>
<organism evidence="3 4">
    <name type="scientific">Pocillopora meandrina</name>
    <dbReference type="NCBI Taxonomy" id="46732"/>
    <lineage>
        <taxon>Eukaryota</taxon>
        <taxon>Metazoa</taxon>
        <taxon>Cnidaria</taxon>
        <taxon>Anthozoa</taxon>
        <taxon>Hexacorallia</taxon>
        <taxon>Scleractinia</taxon>
        <taxon>Astrocoeniina</taxon>
        <taxon>Pocilloporidae</taxon>
        <taxon>Pocillopora</taxon>
    </lineage>
</organism>
<feature type="region of interest" description="Disordered" evidence="1">
    <location>
        <begin position="160"/>
        <end position="189"/>
    </location>
</feature>
<evidence type="ECO:0000256" key="1">
    <source>
        <dbReference type="SAM" id="MobiDB-lite"/>
    </source>
</evidence>
<keyword evidence="4" id="KW-1185">Reference proteome</keyword>
<accession>A0AAU9XQ36</accession>
<reference evidence="3 4" key="1">
    <citation type="submission" date="2022-05" db="EMBL/GenBank/DDBJ databases">
        <authorList>
            <consortium name="Genoscope - CEA"/>
            <person name="William W."/>
        </authorList>
    </citation>
    <scope>NUCLEOTIDE SEQUENCE [LARGE SCALE GENOMIC DNA]</scope>
</reference>
<dbReference type="GO" id="GO:0005198">
    <property type="term" value="F:structural molecule activity"/>
    <property type="evidence" value="ECO:0007669"/>
    <property type="project" value="InterPro"/>
</dbReference>
<dbReference type="EMBL" id="CALNXJ010000058">
    <property type="protein sequence ID" value="CAH3155374.1"/>
    <property type="molecule type" value="Genomic_DNA"/>
</dbReference>
<evidence type="ECO:0000259" key="2">
    <source>
        <dbReference type="Pfam" id="PF08398"/>
    </source>
</evidence>
<dbReference type="Proteomes" id="UP001159428">
    <property type="component" value="Unassembled WGS sequence"/>
</dbReference>
<dbReference type="AlphaFoldDB" id="A0AAU9XQ36"/>
<evidence type="ECO:0000313" key="4">
    <source>
        <dbReference type="Proteomes" id="UP001159428"/>
    </source>
</evidence>
<gene>
    <name evidence="3" type="ORF">PMEA_00028168</name>
</gene>
<proteinExistence type="predicted"/>
<name>A0AAU9XQ36_9CNID</name>
<comment type="caution">
    <text evidence="3">The sequence shown here is derived from an EMBL/GenBank/DDBJ whole genome shotgun (WGS) entry which is preliminary data.</text>
</comment>
<evidence type="ECO:0000313" key="3">
    <source>
        <dbReference type="EMBL" id="CAH3155374.1"/>
    </source>
</evidence>
<sequence length="294" mass="34603">MEKNHDYWYKRATDLEKKLYCKQCLSRQNEVEDLNDGETMELCAECAERLRSTMDMQERLNKHEIEYWRKAYEALLEKYYQEPRDVVPDAIANQQTRELLQERRRLTKRLRDIPSVPTADLADVESEESAMTEGIVENLLKRMAMKQKEKLQDEIAPLKTPKQELPTPGTSKIPAHIKKRKGSTEKRQRGGKFDIQNWIAKLGVEFHPYSLPKKKRYQFFGPGTFLKKRLDRGDQGINRLNCIARQHDIDYSKAKSLEDKWKADDKMVASIKNLPGKKSMMEHLARYIIQTKKQ</sequence>